<name>A0A5P9Q9A6_9MICO</name>
<protein>
    <submittedName>
        <fullName evidence="2">Glucokinase</fullName>
        <ecNumber evidence="2">2.7.1.2</ecNumber>
    </submittedName>
</protein>
<dbReference type="Gene3D" id="3.30.420.40">
    <property type="match status" value="2"/>
</dbReference>
<sequence length="331" mass="33443">MSISASFDETYAETIGDGGAEQRPGTFAVGLDIGGTKVLGVLLAADGTVVDSVRLPTVRGGDGVVRSASDVVRRLAAAADLNLEEIGAVGVGVPGLVDPETGSVHHAVNLGIHADQFPLADRISRELGGTPVHVDNDLNVAALGASFALGPDADDLAYLALGTGMAAGVVMGGELRRGASGAAGEVGHIPIRPDGPVCACGQRGCVELYASGSALARRWPTTSDVPAPLLVFQAAAEGDPRALEIRHDFAVALAECLRIVVLSYDVRRIVIGGGVTGVGPSLLEVLCEALAEQAATSAFLESLHIADRVSLAPSDVPIAAVGAALAGLRSE</sequence>
<evidence type="ECO:0000313" key="2">
    <source>
        <dbReference type="EMBL" id="QFU97740.1"/>
    </source>
</evidence>
<dbReference type="InterPro" id="IPR043129">
    <property type="entry name" value="ATPase_NBD"/>
</dbReference>
<keyword evidence="2" id="KW-0808">Transferase</keyword>
<comment type="similarity">
    <text evidence="1">Belongs to the ROK (NagC/XylR) family.</text>
</comment>
<keyword evidence="2" id="KW-0418">Kinase</keyword>
<dbReference type="EC" id="2.7.1.2" evidence="2"/>
<dbReference type="InterPro" id="IPR000600">
    <property type="entry name" value="ROK"/>
</dbReference>
<proteinExistence type="inferred from homology"/>
<dbReference type="Pfam" id="PF00480">
    <property type="entry name" value="ROK"/>
    <property type="match status" value="1"/>
</dbReference>
<evidence type="ECO:0000313" key="3">
    <source>
        <dbReference type="Proteomes" id="UP000326702"/>
    </source>
</evidence>
<dbReference type="GO" id="GO:0004340">
    <property type="term" value="F:glucokinase activity"/>
    <property type="evidence" value="ECO:0007669"/>
    <property type="project" value="UniProtKB-EC"/>
</dbReference>
<dbReference type="EMBL" id="CP045529">
    <property type="protein sequence ID" value="QFU97740.1"/>
    <property type="molecule type" value="Genomic_DNA"/>
</dbReference>
<accession>A0A5P9Q9A6</accession>
<dbReference type="SUPFAM" id="SSF53067">
    <property type="entry name" value="Actin-like ATPase domain"/>
    <property type="match status" value="1"/>
</dbReference>
<keyword evidence="3" id="KW-1185">Reference proteome</keyword>
<gene>
    <name evidence="2" type="ORF">KDY119_01239</name>
</gene>
<dbReference type="RefSeq" id="WP_227994545.1">
    <property type="nucleotide sequence ID" value="NZ_BAABIH010000012.1"/>
</dbReference>
<dbReference type="PANTHER" id="PTHR18964">
    <property type="entry name" value="ROK (REPRESSOR, ORF, KINASE) FAMILY"/>
    <property type="match status" value="1"/>
</dbReference>
<organism evidence="2 3">
    <name type="scientific">Luteimicrobium xylanilyticum</name>
    <dbReference type="NCBI Taxonomy" id="1133546"/>
    <lineage>
        <taxon>Bacteria</taxon>
        <taxon>Bacillati</taxon>
        <taxon>Actinomycetota</taxon>
        <taxon>Actinomycetes</taxon>
        <taxon>Micrococcales</taxon>
        <taxon>Luteimicrobium</taxon>
    </lineage>
</organism>
<reference evidence="2 3" key="1">
    <citation type="submission" date="2019-10" db="EMBL/GenBank/DDBJ databases">
        <title>Genome sequence of Luteimicrobium xylanilyticum HY-24.</title>
        <authorList>
            <person name="Kim D.Y."/>
            <person name="Park H.-Y."/>
        </authorList>
    </citation>
    <scope>NUCLEOTIDE SEQUENCE [LARGE SCALE GENOMIC DNA]</scope>
    <source>
        <strain evidence="2 3">HY-24</strain>
    </source>
</reference>
<dbReference type="PANTHER" id="PTHR18964:SF169">
    <property type="entry name" value="N-ACETYLMANNOSAMINE KINASE"/>
    <property type="match status" value="1"/>
</dbReference>
<dbReference type="AlphaFoldDB" id="A0A5P9Q9A6"/>
<dbReference type="KEGG" id="lxl:KDY119_01239"/>
<dbReference type="Proteomes" id="UP000326702">
    <property type="component" value="Chromosome"/>
</dbReference>
<evidence type="ECO:0000256" key="1">
    <source>
        <dbReference type="ARBA" id="ARBA00006479"/>
    </source>
</evidence>